<dbReference type="SUPFAM" id="SSF75005">
    <property type="entry name" value="Arabinanase/levansucrase/invertase"/>
    <property type="match status" value="1"/>
</dbReference>
<dbReference type="AlphaFoldDB" id="A0A804KWN1"/>
<dbReference type="OMA" id="NDINSCW"/>
<dbReference type="EnsemblPlants" id="Ma10_t15800.1">
    <property type="protein sequence ID" value="Ma10_p15800.1"/>
    <property type="gene ID" value="Ma10_g15800"/>
</dbReference>
<accession>A0A804KWN1</accession>
<feature type="domain" description="Glycosyl hydrolase family 32 N-terminal" evidence="5">
    <location>
        <begin position="62"/>
        <end position="141"/>
    </location>
</feature>
<evidence type="ECO:0000256" key="2">
    <source>
        <dbReference type="ARBA" id="ARBA00022801"/>
    </source>
</evidence>
<protein>
    <recommendedName>
        <fullName evidence="5">Glycosyl hydrolase family 32 N-terminal domain-containing protein</fullName>
    </recommendedName>
</protein>
<keyword evidence="4" id="KW-0732">Signal</keyword>
<dbReference type="GO" id="GO:0004553">
    <property type="term" value="F:hydrolase activity, hydrolyzing O-glycosyl compounds"/>
    <property type="evidence" value="ECO:0007669"/>
    <property type="project" value="InterPro"/>
</dbReference>
<organism evidence="6 7">
    <name type="scientific">Musa acuminata subsp. malaccensis</name>
    <name type="common">Wild banana</name>
    <name type="synonym">Musa malaccensis</name>
    <dbReference type="NCBI Taxonomy" id="214687"/>
    <lineage>
        <taxon>Eukaryota</taxon>
        <taxon>Viridiplantae</taxon>
        <taxon>Streptophyta</taxon>
        <taxon>Embryophyta</taxon>
        <taxon>Tracheophyta</taxon>
        <taxon>Spermatophyta</taxon>
        <taxon>Magnoliopsida</taxon>
        <taxon>Liliopsida</taxon>
        <taxon>Zingiberales</taxon>
        <taxon>Musaceae</taxon>
        <taxon>Musa</taxon>
    </lineage>
</organism>
<dbReference type="Pfam" id="PF00251">
    <property type="entry name" value="Glyco_hydro_32N"/>
    <property type="match status" value="1"/>
</dbReference>
<evidence type="ECO:0000313" key="6">
    <source>
        <dbReference type="EnsemblPlants" id="Ma10_p15800.1"/>
    </source>
</evidence>
<evidence type="ECO:0000313" key="7">
    <source>
        <dbReference type="Proteomes" id="UP000012960"/>
    </source>
</evidence>
<feature type="signal peptide" evidence="4">
    <location>
        <begin position="1"/>
        <end position="27"/>
    </location>
</feature>
<keyword evidence="3" id="KW-0326">Glycosidase</keyword>
<comment type="similarity">
    <text evidence="1">Belongs to the glycosyl hydrolase 32 family.</text>
</comment>
<dbReference type="PROSITE" id="PS00609">
    <property type="entry name" value="GLYCOSYL_HYDROL_F32"/>
    <property type="match status" value="1"/>
</dbReference>
<evidence type="ECO:0000256" key="4">
    <source>
        <dbReference type="SAM" id="SignalP"/>
    </source>
</evidence>
<reference evidence="6" key="1">
    <citation type="submission" date="2021-05" db="UniProtKB">
        <authorList>
            <consortium name="EnsemblPlants"/>
        </authorList>
    </citation>
    <scope>IDENTIFICATION</scope>
    <source>
        <strain evidence="6">subsp. malaccensis</strain>
    </source>
</reference>
<dbReference type="Gene3D" id="2.115.10.20">
    <property type="entry name" value="Glycosyl hydrolase domain, family 43"/>
    <property type="match status" value="1"/>
</dbReference>
<dbReference type="InterPro" id="IPR018053">
    <property type="entry name" value="Glyco_hydro_32_AS"/>
</dbReference>
<dbReference type="Gramene" id="Ma10_t15800.1">
    <property type="protein sequence ID" value="Ma10_p15800.1"/>
    <property type="gene ID" value="Ma10_g15800"/>
</dbReference>
<dbReference type="GO" id="GO:0005975">
    <property type="term" value="P:carbohydrate metabolic process"/>
    <property type="evidence" value="ECO:0007669"/>
    <property type="project" value="InterPro"/>
</dbReference>
<dbReference type="InterPro" id="IPR023296">
    <property type="entry name" value="Glyco_hydro_beta-prop_sf"/>
</dbReference>
<keyword evidence="7" id="KW-1185">Reference proteome</keyword>
<dbReference type="InterPro" id="IPR050551">
    <property type="entry name" value="Fructan_Metab_Enzymes"/>
</dbReference>
<dbReference type="InParanoid" id="A0A804KWN1"/>
<dbReference type="Proteomes" id="UP000012960">
    <property type="component" value="Unplaced"/>
</dbReference>
<evidence type="ECO:0000256" key="1">
    <source>
        <dbReference type="ARBA" id="ARBA00009902"/>
    </source>
</evidence>
<evidence type="ECO:0000259" key="5">
    <source>
        <dbReference type="Pfam" id="PF00251"/>
    </source>
</evidence>
<evidence type="ECO:0000256" key="3">
    <source>
        <dbReference type="ARBA" id="ARBA00023295"/>
    </source>
</evidence>
<keyword evidence="2" id="KW-0378">Hydrolase</keyword>
<sequence length="145" mass="16185">MGMGRPSGAWSTPWLVVVLVHWLLCATERRRGAVVEASHVEFASLQSVPASVVDNRLRTGYHFQPPRNWINDPNGPMYFNGVYHLFYQYNPNGSVWGNIVWAHSVSTDLVNWIALDPAIRPSKPFDINGCWSGSATVLPGNRPVI</sequence>
<proteinExistence type="inferred from homology"/>
<dbReference type="PANTHER" id="PTHR31953">
    <property type="entry name" value="BETA-FRUCTOFURANOSIDASE, INSOLUBLE ISOENZYME CWINV1-RELATED"/>
    <property type="match status" value="1"/>
</dbReference>
<dbReference type="InterPro" id="IPR013148">
    <property type="entry name" value="Glyco_hydro_32_N"/>
</dbReference>
<feature type="chain" id="PRO_5033026698" description="Glycosyl hydrolase family 32 N-terminal domain-containing protein" evidence="4">
    <location>
        <begin position="28"/>
        <end position="145"/>
    </location>
</feature>
<name>A0A804KWN1_MUSAM</name>